<comment type="caution">
    <text evidence="1">The sequence shown here is derived from an EMBL/GenBank/DDBJ whole genome shotgun (WGS) entry which is preliminary data.</text>
</comment>
<accession>A0ABT7E7P5</accession>
<evidence type="ECO:0000313" key="1">
    <source>
        <dbReference type="EMBL" id="MDK2562955.1"/>
    </source>
</evidence>
<proteinExistence type="predicted"/>
<keyword evidence="2" id="KW-1185">Reference proteome</keyword>
<dbReference type="InterPro" id="IPR021321">
    <property type="entry name" value="DUF2922"/>
</dbReference>
<gene>
    <name evidence="1" type="ORF">QOZ84_05315</name>
</gene>
<dbReference type="EMBL" id="JASKYM010000002">
    <property type="protein sequence ID" value="MDK2562955.1"/>
    <property type="molecule type" value="Genomic_DNA"/>
</dbReference>
<evidence type="ECO:0000313" key="2">
    <source>
        <dbReference type="Proteomes" id="UP001301012"/>
    </source>
</evidence>
<protein>
    <submittedName>
        <fullName evidence="1">DUF2922 domain-containing protein</fullName>
    </submittedName>
</protein>
<sequence length="75" mass="8245">MEMKKRLLMTFKTTGDKKVSIGVDSPKDDLNENDIKVAMETILSNNIFAPGGESLVSLIEAKVVVTNTTEFDLVL</sequence>
<dbReference type="RefSeq" id="WP_284131925.1">
    <property type="nucleotide sequence ID" value="NZ_JASKYM010000002.1"/>
</dbReference>
<name>A0ABT7E7P5_9FIRM</name>
<dbReference type="Pfam" id="PF11148">
    <property type="entry name" value="DUF2922"/>
    <property type="match status" value="1"/>
</dbReference>
<reference evidence="1 2" key="1">
    <citation type="submission" date="2023-05" db="EMBL/GenBank/DDBJ databases">
        <title>Rombocin, a short stable natural nisin variant, displays selective antimicrobial activity against Listeria monocytogenes and employs dual mode of action to kill target bacterial strains.</title>
        <authorList>
            <person name="Wambui J."/>
            <person name="Stephan R."/>
            <person name="Kuipers O.P."/>
        </authorList>
    </citation>
    <scope>NUCLEOTIDE SEQUENCE [LARGE SCALE GENOMIC DNA]</scope>
    <source>
        <strain evidence="1 2">RC002</strain>
    </source>
</reference>
<organism evidence="1 2">
    <name type="scientific">Romboutsia sedimentorum</name>
    <dbReference type="NCBI Taxonomy" id="1368474"/>
    <lineage>
        <taxon>Bacteria</taxon>
        <taxon>Bacillati</taxon>
        <taxon>Bacillota</taxon>
        <taxon>Clostridia</taxon>
        <taxon>Peptostreptococcales</taxon>
        <taxon>Peptostreptococcaceae</taxon>
        <taxon>Romboutsia</taxon>
    </lineage>
</organism>
<dbReference type="Proteomes" id="UP001301012">
    <property type="component" value="Unassembled WGS sequence"/>
</dbReference>